<feature type="non-terminal residue" evidence="1">
    <location>
        <position position="1"/>
    </location>
</feature>
<organism evidence="1 2">
    <name type="scientific">Cymbomonas tetramitiformis</name>
    <dbReference type="NCBI Taxonomy" id="36881"/>
    <lineage>
        <taxon>Eukaryota</taxon>
        <taxon>Viridiplantae</taxon>
        <taxon>Chlorophyta</taxon>
        <taxon>Pyramimonadophyceae</taxon>
        <taxon>Pyramimonadales</taxon>
        <taxon>Pyramimonadaceae</taxon>
        <taxon>Cymbomonas</taxon>
    </lineage>
</organism>
<keyword evidence="2" id="KW-1185">Reference proteome</keyword>
<dbReference type="Proteomes" id="UP001190700">
    <property type="component" value="Unassembled WGS sequence"/>
</dbReference>
<accession>A0AAE0KWB0</accession>
<proteinExistence type="predicted"/>
<reference evidence="1 2" key="1">
    <citation type="journal article" date="2015" name="Genome Biol. Evol.">
        <title>Comparative Genomics of a Bacterivorous Green Alga Reveals Evolutionary Causalities and Consequences of Phago-Mixotrophic Mode of Nutrition.</title>
        <authorList>
            <person name="Burns J.A."/>
            <person name="Paasch A."/>
            <person name="Narechania A."/>
            <person name="Kim E."/>
        </authorList>
    </citation>
    <scope>NUCLEOTIDE SEQUENCE [LARGE SCALE GENOMIC DNA]</scope>
    <source>
        <strain evidence="1 2">PLY_AMNH</strain>
    </source>
</reference>
<name>A0AAE0KWB0_9CHLO</name>
<comment type="caution">
    <text evidence="1">The sequence shown here is derived from an EMBL/GenBank/DDBJ whole genome shotgun (WGS) entry which is preliminary data.</text>
</comment>
<evidence type="ECO:0000313" key="1">
    <source>
        <dbReference type="EMBL" id="KAK3263163.1"/>
    </source>
</evidence>
<protein>
    <submittedName>
        <fullName evidence="1">Uncharacterized protein</fullName>
    </submittedName>
</protein>
<dbReference type="AlphaFoldDB" id="A0AAE0KWB0"/>
<gene>
    <name evidence="1" type="ORF">CYMTET_28016</name>
</gene>
<evidence type="ECO:0000313" key="2">
    <source>
        <dbReference type="Proteomes" id="UP001190700"/>
    </source>
</evidence>
<sequence>DRDDEKLTEMEERELQAAELVVALGLKNVEGREKWSTLSKYGRLAGGGHLHCPNCTSVEDERRFLAEKDVELTNKAQHIGEEAQFTLKVEEDPDEDILATSELVALRSRAASVLQDVKMGGEEKDELALEHIPLEHQATEVLSEVMQWEHGSINSRLKGEKQSKASAIDSKLAHVLDLGTEADWKEVAIISEKYQKNLEQ</sequence>
<dbReference type="EMBL" id="LGRX02015664">
    <property type="protein sequence ID" value="KAK3263163.1"/>
    <property type="molecule type" value="Genomic_DNA"/>
</dbReference>